<dbReference type="AlphaFoldDB" id="A0A498MNY7"/>
<comment type="caution">
    <text evidence="2">The sequence shown here is derived from an EMBL/GenBank/DDBJ whole genome shotgun (WGS) entry which is preliminary data.</text>
</comment>
<feature type="region of interest" description="Disordered" evidence="1">
    <location>
        <begin position="1"/>
        <end position="30"/>
    </location>
</feature>
<evidence type="ECO:0000256" key="1">
    <source>
        <dbReference type="SAM" id="MobiDB-lite"/>
    </source>
</evidence>
<accession>A0A498MNY7</accession>
<name>A0A498MNY7_LABRO</name>
<sequence>MIKKSQIMNSKTGSPVKTFKPSTSGLKNTELRGIPRRRVVGFRGAVIMVFLHWLNDVPIEESQIVKRSAVCNNLRHKDRAHLQGLEEKGVPVCVHHSKG</sequence>
<dbReference type="EMBL" id="QBIY01012604">
    <property type="protein sequence ID" value="RXN22030.1"/>
    <property type="molecule type" value="Genomic_DNA"/>
</dbReference>
<feature type="compositionally biased region" description="Polar residues" evidence="1">
    <location>
        <begin position="1"/>
        <end position="27"/>
    </location>
</feature>
<evidence type="ECO:0000313" key="4">
    <source>
        <dbReference type="Proteomes" id="UP000290572"/>
    </source>
</evidence>
<reference evidence="2 4" key="1">
    <citation type="submission" date="2018-03" db="EMBL/GenBank/DDBJ databases">
        <title>Draft genome sequence of Rohu Carp (Labeo rohita).</title>
        <authorList>
            <person name="Das P."/>
            <person name="Kushwaha B."/>
            <person name="Joshi C.G."/>
            <person name="Kumar D."/>
            <person name="Nagpure N.S."/>
            <person name="Sahoo L."/>
            <person name="Das S.P."/>
            <person name="Bit A."/>
            <person name="Patnaik S."/>
            <person name="Meher P.K."/>
            <person name="Jayasankar P."/>
            <person name="Koringa P.G."/>
            <person name="Patel N.V."/>
            <person name="Hinsu A.T."/>
            <person name="Kumar R."/>
            <person name="Pandey M."/>
            <person name="Agarwal S."/>
            <person name="Srivastava S."/>
            <person name="Singh M."/>
            <person name="Iquebal M.A."/>
            <person name="Jaiswal S."/>
            <person name="Angadi U.B."/>
            <person name="Kumar N."/>
            <person name="Raza M."/>
            <person name="Shah T.M."/>
            <person name="Rai A."/>
            <person name="Jena J.K."/>
        </authorList>
    </citation>
    <scope>NUCLEOTIDE SEQUENCE [LARGE SCALE GENOMIC DNA]</scope>
    <source>
        <strain evidence="2">DASCIFA01</strain>
        <tissue evidence="2">Testis</tissue>
    </source>
</reference>
<gene>
    <name evidence="3" type="ORF">ROHU_000054</name>
    <name evidence="2" type="ORF">ROHU_023702</name>
</gene>
<proteinExistence type="predicted"/>
<organism evidence="2 4">
    <name type="scientific">Labeo rohita</name>
    <name type="common">Indian major carp</name>
    <name type="synonym">Cyprinus rohita</name>
    <dbReference type="NCBI Taxonomy" id="84645"/>
    <lineage>
        <taxon>Eukaryota</taxon>
        <taxon>Metazoa</taxon>
        <taxon>Chordata</taxon>
        <taxon>Craniata</taxon>
        <taxon>Vertebrata</taxon>
        <taxon>Euteleostomi</taxon>
        <taxon>Actinopterygii</taxon>
        <taxon>Neopterygii</taxon>
        <taxon>Teleostei</taxon>
        <taxon>Ostariophysi</taxon>
        <taxon>Cypriniformes</taxon>
        <taxon>Cyprinidae</taxon>
        <taxon>Labeoninae</taxon>
        <taxon>Labeonini</taxon>
        <taxon>Labeo</taxon>
    </lineage>
</organism>
<protein>
    <submittedName>
        <fullName evidence="2">Uncharacterized protein</fullName>
    </submittedName>
</protein>
<evidence type="ECO:0000313" key="3">
    <source>
        <dbReference type="EMBL" id="RXN39579.1"/>
    </source>
</evidence>
<keyword evidence="4" id="KW-1185">Reference proteome</keyword>
<dbReference type="EMBL" id="QBIY01000491">
    <property type="protein sequence ID" value="RXN39579.1"/>
    <property type="molecule type" value="Genomic_DNA"/>
</dbReference>
<dbReference type="Proteomes" id="UP000290572">
    <property type="component" value="Unassembled WGS sequence"/>
</dbReference>
<evidence type="ECO:0000313" key="2">
    <source>
        <dbReference type="EMBL" id="RXN22030.1"/>
    </source>
</evidence>